<dbReference type="InterPro" id="IPR003847">
    <property type="entry name" value="Put_antitoxin"/>
</dbReference>
<reference evidence="3 4" key="1">
    <citation type="journal article" date="2019" name="Int. J. Syst. Evol. Microbiol.">
        <title>The Global Catalogue of Microorganisms (GCM) 10K type strain sequencing project: providing services to taxonomists for standard genome sequencing and annotation.</title>
        <authorList>
            <consortium name="The Broad Institute Genomics Platform"/>
            <consortium name="The Broad Institute Genome Sequencing Center for Infectious Disease"/>
            <person name="Wu L."/>
            <person name="Ma J."/>
        </authorList>
    </citation>
    <scope>NUCLEOTIDE SEQUENCE [LARGE SCALE GENOMIC DNA]</scope>
    <source>
        <strain evidence="3 4">GX21</strain>
    </source>
</reference>
<feature type="compositionally biased region" description="Basic and acidic residues" evidence="2">
    <location>
        <begin position="51"/>
        <end position="66"/>
    </location>
</feature>
<organism evidence="3 4">
    <name type="scientific">Haloplanus litoreus</name>
    <dbReference type="NCBI Taxonomy" id="767515"/>
    <lineage>
        <taxon>Archaea</taxon>
        <taxon>Methanobacteriati</taxon>
        <taxon>Methanobacteriota</taxon>
        <taxon>Stenosarchaea group</taxon>
        <taxon>Halobacteria</taxon>
        <taxon>Halobacteriales</taxon>
        <taxon>Haloferacaceae</taxon>
        <taxon>Haloplanus</taxon>
    </lineage>
</organism>
<name>A0ABD6A0R1_9EURY</name>
<protein>
    <submittedName>
        <fullName evidence="3">Antitoxin VapB family protein</fullName>
    </submittedName>
</protein>
<dbReference type="GeneID" id="96954929"/>
<dbReference type="AlphaFoldDB" id="A0ABD6A0R1"/>
<evidence type="ECO:0000313" key="3">
    <source>
        <dbReference type="EMBL" id="MFC7256538.1"/>
    </source>
</evidence>
<evidence type="ECO:0000256" key="1">
    <source>
        <dbReference type="ARBA" id="ARBA00022649"/>
    </source>
</evidence>
<keyword evidence="1" id="KW-1277">Toxin-antitoxin system</keyword>
<dbReference type="RefSeq" id="WP_379705478.1">
    <property type="nucleotide sequence ID" value="NZ_JBHTAT010000001.1"/>
</dbReference>
<evidence type="ECO:0000256" key="2">
    <source>
        <dbReference type="SAM" id="MobiDB-lite"/>
    </source>
</evidence>
<keyword evidence="4" id="KW-1185">Reference proteome</keyword>
<accession>A0ABD6A0R1</accession>
<comment type="caution">
    <text evidence="3">The sequence shown here is derived from an EMBL/GenBank/DDBJ whole genome shotgun (WGS) entry which is preliminary data.</text>
</comment>
<sequence>MGTKNVRLDDDVYERVKAHKREDETFSDAVARLIEDVSLLDLADEGEEYDAERAAEQKEALKRTARADAQSAAKLDEKGS</sequence>
<feature type="region of interest" description="Disordered" evidence="2">
    <location>
        <begin position="50"/>
        <end position="80"/>
    </location>
</feature>
<proteinExistence type="predicted"/>
<gene>
    <name evidence="3" type="ORF">ACFQKE_14725</name>
</gene>
<dbReference type="EMBL" id="JBHTAT010000001">
    <property type="protein sequence ID" value="MFC7256538.1"/>
    <property type="molecule type" value="Genomic_DNA"/>
</dbReference>
<dbReference type="Pfam" id="PF02697">
    <property type="entry name" value="VAPB_antitox"/>
    <property type="match status" value="1"/>
</dbReference>
<evidence type="ECO:0000313" key="4">
    <source>
        <dbReference type="Proteomes" id="UP001596434"/>
    </source>
</evidence>
<dbReference type="Proteomes" id="UP001596434">
    <property type="component" value="Unassembled WGS sequence"/>
</dbReference>